<dbReference type="SUPFAM" id="SSF56935">
    <property type="entry name" value="Porins"/>
    <property type="match status" value="1"/>
</dbReference>
<comment type="caution">
    <text evidence="4">The sequence shown here is derived from an EMBL/GenBank/DDBJ whole genome shotgun (WGS) entry which is preliminary data.</text>
</comment>
<dbReference type="PANTHER" id="PTHR43308">
    <property type="entry name" value="OUTER MEMBRANE PROTEIN ALPHA-RELATED"/>
    <property type="match status" value="1"/>
</dbReference>
<dbReference type="NCBIfam" id="NF033921">
    <property type="entry name" value="por_somb"/>
    <property type="match status" value="1"/>
</dbReference>
<comment type="similarity">
    <text evidence="1 2">Belongs to the OprB family.</text>
</comment>
<dbReference type="PANTHER" id="PTHR43308:SF1">
    <property type="entry name" value="OUTER MEMBRANE PROTEIN ALPHA"/>
    <property type="match status" value="1"/>
</dbReference>
<dbReference type="PROSITE" id="PS51272">
    <property type="entry name" value="SLH"/>
    <property type="match status" value="1"/>
</dbReference>
<evidence type="ECO:0000313" key="4">
    <source>
        <dbReference type="EMBL" id="MBE9069688.1"/>
    </source>
</evidence>
<dbReference type="InterPro" id="IPR007049">
    <property type="entry name" value="Carb-sel_porin_OprB"/>
</dbReference>
<keyword evidence="5" id="KW-1185">Reference proteome</keyword>
<name>A0A928ZYC5_LEPEC</name>
<dbReference type="InterPro" id="IPR047684">
    <property type="entry name" value="Por_som-like"/>
</dbReference>
<reference evidence="4" key="1">
    <citation type="submission" date="2020-10" db="EMBL/GenBank/DDBJ databases">
        <authorList>
            <person name="Castelo-Branco R."/>
            <person name="Eusebio N."/>
            <person name="Adriana R."/>
            <person name="Vieira A."/>
            <person name="Brugerolle De Fraissinette N."/>
            <person name="Rezende De Castro R."/>
            <person name="Schneider M.P."/>
            <person name="Vasconcelos V."/>
            <person name="Leao P.N."/>
        </authorList>
    </citation>
    <scope>NUCLEOTIDE SEQUENCE</scope>
    <source>
        <strain evidence="4">LEGE 11479</strain>
    </source>
</reference>
<organism evidence="4 5">
    <name type="scientific">Leptolyngbya cf. ectocarpi LEGE 11479</name>
    <dbReference type="NCBI Taxonomy" id="1828722"/>
    <lineage>
        <taxon>Bacteria</taxon>
        <taxon>Bacillati</taxon>
        <taxon>Cyanobacteriota</taxon>
        <taxon>Cyanophyceae</taxon>
        <taxon>Leptolyngbyales</taxon>
        <taxon>Leptolyngbyaceae</taxon>
        <taxon>Leptolyngbya group</taxon>
        <taxon>Leptolyngbya</taxon>
    </lineage>
</organism>
<evidence type="ECO:0000256" key="2">
    <source>
        <dbReference type="RuleBase" id="RU363072"/>
    </source>
</evidence>
<evidence type="ECO:0000313" key="5">
    <source>
        <dbReference type="Proteomes" id="UP000615026"/>
    </source>
</evidence>
<dbReference type="GO" id="GO:0015288">
    <property type="term" value="F:porin activity"/>
    <property type="evidence" value="ECO:0007669"/>
    <property type="project" value="InterPro"/>
</dbReference>
<evidence type="ECO:0000259" key="3">
    <source>
        <dbReference type="PROSITE" id="PS51272"/>
    </source>
</evidence>
<sequence length="591" mass="63308">MLSLYLLIFCCQKSIADSFFWLLRLTECLRCVRRFNSVFLGVRFSSVVAYTTSVVALSALNLAVNLTGGVAQASSPASSPELDDLLASSTAKVAASDPLPPLLAQVTSVDELSDVSDTDWAYYSLQRLVEEYNCLEGYPSRQFRGTQSLTRYEFAAAVQSCLDGLLGAGIDASSPDWARIRRLAEEFSVDIATVSARVDSLEANVAELEANQFSETTRLFGQAIFGIQTRTENTADFFPVDGVRDTEDPGTAINLISNVQLSLLTELNRDTFLLTGIQAGDGSTTPRLNNDVRLSYEGDSDFNVSISDLTLRHLVSDNLALIAGAEGVNAINTFRGTNRVESAGFGPLSAFAQRNPIIAIGGGDAGLGFDWQMTDRLSLQTVYSASDAADAGSGLFGNDGDKTLALQLSAVPVDSLDLALNYVYSHSPSGNLRTGIGDSQLTAGDSLDTHAFGATAAWDISSDITLGGWGGFTTSSTPGESGHVETTNWMVFLNFPDLFKPGNMGGLYVGQPPKITKSTLRQSQNIPDILSGGLGNPGDQPSTTTHIELFYRHRMSDSFTITPGFFYVINPAHTSDSENVFVGAIRGTFTF</sequence>
<dbReference type="EMBL" id="JADEXP010000308">
    <property type="protein sequence ID" value="MBE9069688.1"/>
    <property type="molecule type" value="Genomic_DNA"/>
</dbReference>
<accession>A0A928ZYC5</accession>
<protein>
    <submittedName>
        <fullName evidence="4">Iron uptake porin</fullName>
    </submittedName>
</protein>
<dbReference type="Proteomes" id="UP000615026">
    <property type="component" value="Unassembled WGS sequence"/>
</dbReference>
<dbReference type="Pfam" id="PF04966">
    <property type="entry name" value="OprB"/>
    <property type="match status" value="1"/>
</dbReference>
<feature type="domain" description="SLH" evidence="3">
    <location>
        <begin position="108"/>
        <end position="172"/>
    </location>
</feature>
<dbReference type="InterPro" id="IPR001119">
    <property type="entry name" value="SLH_dom"/>
</dbReference>
<evidence type="ECO:0000256" key="1">
    <source>
        <dbReference type="ARBA" id="ARBA00008769"/>
    </source>
</evidence>
<dbReference type="AlphaFoldDB" id="A0A928ZYC5"/>
<gene>
    <name evidence="4" type="ORF">IQ260_23870</name>
</gene>
<dbReference type="GO" id="GO:0008643">
    <property type="term" value="P:carbohydrate transport"/>
    <property type="evidence" value="ECO:0007669"/>
    <property type="project" value="InterPro"/>
</dbReference>
<proteinExistence type="inferred from homology"/>
<dbReference type="InterPro" id="IPR051465">
    <property type="entry name" value="Cell_Envelope_Struct_Comp"/>
</dbReference>
<dbReference type="Gene3D" id="2.40.160.180">
    <property type="entry name" value="Carbohydrate-selective porin OprB"/>
    <property type="match status" value="1"/>
</dbReference>
<dbReference type="GO" id="GO:0016020">
    <property type="term" value="C:membrane"/>
    <property type="evidence" value="ECO:0007669"/>
    <property type="project" value="InterPro"/>
</dbReference>
<dbReference type="InterPro" id="IPR038673">
    <property type="entry name" value="OprB_sf"/>
</dbReference>